<reference evidence="3 4" key="1">
    <citation type="submission" date="2018-05" db="EMBL/GenBank/DDBJ databases">
        <title>Zavarzinia sp. HR-AS.</title>
        <authorList>
            <person name="Lee Y."/>
            <person name="Jeon C.O."/>
        </authorList>
    </citation>
    <scope>NUCLEOTIDE SEQUENCE [LARGE SCALE GENOMIC DNA]</scope>
    <source>
        <strain evidence="3 4">HR-AS</strain>
    </source>
</reference>
<dbReference type="RefSeq" id="WP_109907659.1">
    <property type="nucleotide sequence ID" value="NZ_QGLE01000013.1"/>
</dbReference>
<gene>
    <name evidence="3" type="ORF">DKG74_18475</name>
</gene>
<evidence type="ECO:0000313" key="4">
    <source>
        <dbReference type="Proteomes" id="UP000245461"/>
    </source>
</evidence>
<sequence length="96" mass="10935">MKVAFSARAQAGLRSIALYIARDNRARAITFVEELRDKAKALTEMPLAFPLVPGHESIGLRRRPHGDYLILYRVEDARIVILDIIHAARDWQGLLR</sequence>
<comment type="caution">
    <text evidence="3">The sequence shown here is derived from an EMBL/GenBank/DDBJ whole genome shotgun (WGS) entry which is preliminary data.</text>
</comment>
<dbReference type="PANTHER" id="PTHR33755:SF6">
    <property type="entry name" value="PLASMID STABILIZATION SYSTEM PROTEIN"/>
    <property type="match status" value="1"/>
</dbReference>
<proteinExistence type="inferred from homology"/>
<evidence type="ECO:0000256" key="2">
    <source>
        <dbReference type="ARBA" id="ARBA00022649"/>
    </source>
</evidence>
<evidence type="ECO:0000256" key="1">
    <source>
        <dbReference type="ARBA" id="ARBA00006226"/>
    </source>
</evidence>
<comment type="similarity">
    <text evidence="1">Belongs to the RelE toxin family.</text>
</comment>
<dbReference type="Gene3D" id="3.30.2310.20">
    <property type="entry name" value="RelE-like"/>
    <property type="match status" value="1"/>
</dbReference>
<dbReference type="SUPFAM" id="SSF143011">
    <property type="entry name" value="RelE-like"/>
    <property type="match status" value="1"/>
</dbReference>
<dbReference type="AlphaFoldDB" id="A0A317DZV2"/>
<accession>A0A317DZV2</accession>
<evidence type="ECO:0000313" key="3">
    <source>
        <dbReference type="EMBL" id="PWR18613.1"/>
    </source>
</evidence>
<dbReference type="InterPro" id="IPR051803">
    <property type="entry name" value="TA_system_RelE-like_toxin"/>
</dbReference>
<dbReference type="InterPro" id="IPR035093">
    <property type="entry name" value="RelE/ParE_toxin_dom_sf"/>
</dbReference>
<dbReference type="OrthoDB" id="8369899at2"/>
<protein>
    <submittedName>
        <fullName evidence="3">Plasmid stabilization protein</fullName>
    </submittedName>
</protein>
<dbReference type="Proteomes" id="UP000245461">
    <property type="component" value="Unassembled WGS sequence"/>
</dbReference>
<dbReference type="EMBL" id="QGLE01000013">
    <property type="protein sequence ID" value="PWR18613.1"/>
    <property type="molecule type" value="Genomic_DNA"/>
</dbReference>
<dbReference type="Pfam" id="PF05016">
    <property type="entry name" value="ParE_toxin"/>
    <property type="match status" value="1"/>
</dbReference>
<organism evidence="3 4">
    <name type="scientific">Zavarzinia aquatilis</name>
    <dbReference type="NCBI Taxonomy" id="2211142"/>
    <lineage>
        <taxon>Bacteria</taxon>
        <taxon>Pseudomonadati</taxon>
        <taxon>Pseudomonadota</taxon>
        <taxon>Alphaproteobacteria</taxon>
        <taxon>Rhodospirillales</taxon>
        <taxon>Zavarziniaceae</taxon>
        <taxon>Zavarzinia</taxon>
    </lineage>
</organism>
<keyword evidence="2" id="KW-1277">Toxin-antitoxin system</keyword>
<name>A0A317DZV2_9PROT</name>
<dbReference type="InterPro" id="IPR007712">
    <property type="entry name" value="RelE/ParE_toxin"/>
</dbReference>
<keyword evidence="4" id="KW-1185">Reference proteome</keyword>
<dbReference type="PANTHER" id="PTHR33755">
    <property type="entry name" value="TOXIN PARE1-RELATED"/>
    <property type="match status" value="1"/>
</dbReference>